<accession>A0A0E9PT65</accession>
<proteinExistence type="predicted"/>
<protein>
    <submittedName>
        <fullName evidence="1">Uncharacterized protein</fullName>
    </submittedName>
</protein>
<name>A0A0E9PT65_ANGAN</name>
<reference evidence="1" key="2">
    <citation type="journal article" date="2015" name="Fish Shellfish Immunol.">
        <title>Early steps in the European eel (Anguilla anguilla)-Vibrio vulnificus interaction in the gills: Role of the RtxA13 toxin.</title>
        <authorList>
            <person name="Callol A."/>
            <person name="Pajuelo D."/>
            <person name="Ebbesson L."/>
            <person name="Teles M."/>
            <person name="MacKenzie S."/>
            <person name="Amaro C."/>
        </authorList>
    </citation>
    <scope>NUCLEOTIDE SEQUENCE</scope>
</reference>
<dbReference type="AlphaFoldDB" id="A0A0E9PT65"/>
<organism evidence="1">
    <name type="scientific">Anguilla anguilla</name>
    <name type="common">European freshwater eel</name>
    <name type="synonym">Muraena anguilla</name>
    <dbReference type="NCBI Taxonomy" id="7936"/>
    <lineage>
        <taxon>Eukaryota</taxon>
        <taxon>Metazoa</taxon>
        <taxon>Chordata</taxon>
        <taxon>Craniata</taxon>
        <taxon>Vertebrata</taxon>
        <taxon>Euteleostomi</taxon>
        <taxon>Actinopterygii</taxon>
        <taxon>Neopterygii</taxon>
        <taxon>Teleostei</taxon>
        <taxon>Anguilliformes</taxon>
        <taxon>Anguillidae</taxon>
        <taxon>Anguilla</taxon>
    </lineage>
</organism>
<evidence type="ECO:0000313" key="1">
    <source>
        <dbReference type="EMBL" id="JAH07058.1"/>
    </source>
</evidence>
<sequence length="22" mass="2567">MICGSVRLLQNNIQKSDLTRYN</sequence>
<reference evidence="1" key="1">
    <citation type="submission" date="2014-11" db="EMBL/GenBank/DDBJ databases">
        <authorList>
            <person name="Amaro Gonzalez C."/>
        </authorList>
    </citation>
    <scope>NUCLEOTIDE SEQUENCE</scope>
</reference>
<dbReference type="EMBL" id="GBXM01101519">
    <property type="protein sequence ID" value="JAH07058.1"/>
    <property type="molecule type" value="Transcribed_RNA"/>
</dbReference>